<dbReference type="InterPro" id="IPR007135">
    <property type="entry name" value="Atg3/Atg10"/>
</dbReference>
<accession>A0A9P8Q306</accession>
<dbReference type="GO" id="GO:0048219">
    <property type="term" value="P:inter-Golgi cisterna vesicle-mediated transport"/>
    <property type="evidence" value="ECO:0007669"/>
    <property type="project" value="TreeGrafter"/>
</dbReference>
<comment type="caution">
    <text evidence="11">The sequence shown here is derived from an EMBL/GenBank/DDBJ whole genome shotgun (WGS) entry which is preliminary data.</text>
</comment>
<reference evidence="11" key="2">
    <citation type="submission" date="2021-01" db="EMBL/GenBank/DDBJ databases">
        <authorList>
            <person name="Schikora-Tamarit M.A."/>
        </authorList>
    </citation>
    <scope>NUCLEOTIDE SEQUENCE</scope>
    <source>
        <strain evidence="11">CBS2887</strain>
    </source>
</reference>
<keyword evidence="3" id="KW-0813">Transport</keyword>
<keyword evidence="9" id="KW-0333">Golgi apparatus</keyword>
<evidence type="ECO:0000256" key="9">
    <source>
        <dbReference type="ARBA" id="ARBA00023034"/>
    </source>
</evidence>
<proteinExistence type="inferred from homology"/>
<dbReference type="AlphaFoldDB" id="A0A9P8Q306"/>
<comment type="subcellular location">
    <subcellularLocation>
        <location evidence="1">Golgi apparatus membrane</location>
        <topology evidence="1">Single-pass type IV membrane protein</topology>
    </subcellularLocation>
</comment>
<keyword evidence="10" id="KW-0472">Membrane</keyword>
<dbReference type="PANTHER" id="PTHR21094:SF2">
    <property type="entry name" value="GOLGI SNAP RECEPTOR COMPLEX MEMBER 1"/>
    <property type="match status" value="1"/>
</dbReference>
<keyword evidence="6" id="KW-0653">Protein transport</keyword>
<evidence type="ECO:0000256" key="4">
    <source>
        <dbReference type="ARBA" id="ARBA00022692"/>
    </source>
</evidence>
<sequence length="552" mass="62577">MEQPQFKEQLIDLKKHIQQTLNTYRIICSLIENNDSLSLKLSTSQISNSIEIQISYSHSYNTPILLFKTYTTTYEEDPDLQLGSIETIRAIYTNPYDYLKIPPPSTSPLSAHESVETDPYSLRSNFQITLTQWGNSNWWMVHPCDFESLLQNSRREDYLINWWSVYTMSSFTTLRSTLVHLDTQLNVLLTKYSKFAISVTSEPTGEETKTVNSIESSLQKYDTTLSQLSRIADSESTVSSVNLSHLARHKDSIANNWKHFLDIKNSILEERNKLNLLFNVREDLNEYKQRNKKIGNDEESQMDYIQNESQRVNNLNSITDDLIQGVLQTRDNLLGQRQSLNLNTSTIMNTLSNVPGINIIIGKINTRRRRDSMIIAGVITVCIPVGAITPGQLLRPLHEPSVLVELLTHGTIVGNVFSNNVQEGVCEIEEIADCLVEGKRVVWQVQDKVVQRPDQAGVSELNHVVDLYDVMEVEVLVSGVDNQVFPAFVQLVDQLVDDLSGSCSGQEPRIPLIDSIAIVQIFRVSSQSNTQVQVDSAMVDWVNVLHSLDHFT</sequence>
<evidence type="ECO:0000313" key="12">
    <source>
        <dbReference type="Proteomes" id="UP000774326"/>
    </source>
</evidence>
<keyword evidence="5" id="KW-0833">Ubl conjugation pathway</keyword>
<evidence type="ECO:0000256" key="10">
    <source>
        <dbReference type="ARBA" id="ARBA00023136"/>
    </source>
</evidence>
<name>A0A9P8Q306_WICPI</name>
<dbReference type="OrthoDB" id="422156at2759"/>
<reference evidence="11" key="1">
    <citation type="journal article" date="2021" name="Open Biol.">
        <title>Shared evolutionary footprints suggest mitochondrial oxidative damage underlies multiple complex I losses in fungi.</title>
        <authorList>
            <person name="Schikora-Tamarit M.A."/>
            <person name="Marcet-Houben M."/>
            <person name="Nosek J."/>
            <person name="Gabaldon T."/>
        </authorList>
    </citation>
    <scope>NUCLEOTIDE SEQUENCE</scope>
    <source>
        <strain evidence="11">CBS2887</strain>
    </source>
</reference>
<comment type="similarity">
    <text evidence="2">Belongs to the GOSR1 family.</text>
</comment>
<organism evidence="11 12">
    <name type="scientific">Wickerhamomyces pijperi</name>
    <name type="common">Yeast</name>
    <name type="synonym">Pichia pijperi</name>
    <dbReference type="NCBI Taxonomy" id="599730"/>
    <lineage>
        <taxon>Eukaryota</taxon>
        <taxon>Fungi</taxon>
        <taxon>Dikarya</taxon>
        <taxon>Ascomycota</taxon>
        <taxon>Saccharomycotina</taxon>
        <taxon>Saccharomycetes</taxon>
        <taxon>Phaffomycetales</taxon>
        <taxon>Wickerhamomycetaceae</taxon>
        <taxon>Wickerhamomyces</taxon>
    </lineage>
</organism>
<evidence type="ECO:0000256" key="1">
    <source>
        <dbReference type="ARBA" id="ARBA00004409"/>
    </source>
</evidence>
<dbReference type="EMBL" id="JAEUBG010003860">
    <property type="protein sequence ID" value="KAH3682200.1"/>
    <property type="molecule type" value="Genomic_DNA"/>
</dbReference>
<dbReference type="GO" id="GO:0006906">
    <property type="term" value="P:vesicle fusion"/>
    <property type="evidence" value="ECO:0007669"/>
    <property type="project" value="TreeGrafter"/>
</dbReference>
<evidence type="ECO:0000256" key="7">
    <source>
        <dbReference type="ARBA" id="ARBA00022989"/>
    </source>
</evidence>
<dbReference type="InterPro" id="IPR023601">
    <property type="entry name" value="Golgi_SNAP_su1"/>
</dbReference>
<evidence type="ECO:0000256" key="3">
    <source>
        <dbReference type="ARBA" id="ARBA00022448"/>
    </source>
</evidence>
<dbReference type="GO" id="GO:0031201">
    <property type="term" value="C:SNARE complex"/>
    <property type="evidence" value="ECO:0007669"/>
    <property type="project" value="TreeGrafter"/>
</dbReference>
<dbReference type="GO" id="GO:0015031">
    <property type="term" value="P:protein transport"/>
    <property type="evidence" value="ECO:0007669"/>
    <property type="project" value="UniProtKB-KW"/>
</dbReference>
<evidence type="ECO:0000256" key="8">
    <source>
        <dbReference type="ARBA" id="ARBA00023006"/>
    </source>
</evidence>
<keyword evidence="12" id="KW-1185">Reference proteome</keyword>
<dbReference type="GO" id="GO:0005801">
    <property type="term" value="C:cis-Golgi network"/>
    <property type="evidence" value="ECO:0007669"/>
    <property type="project" value="InterPro"/>
</dbReference>
<evidence type="ECO:0000256" key="5">
    <source>
        <dbReference type="ARBA" id="ARBA00022786"/>
    </source>
</evidence>
<evidence type="ECO:0000256" key="2">
    <source>
        <dbReference type="ARBA" id="ARBA00008473"/>
    </source>
</evidence>
<dbReference type="GO" id="GO:0005484">
    <property type="term" value="F:SNAP receptor activity"/>
    <property type="evidence" value="ECO:0007669"/>
    <property type="project" value="TreeGrafter"/>
</dbReference>
<dbReference type="GO" id="GO:0000139">
    <property type="term" value="C:Golgi membrane"/>
    <property type="evidence" value="ECO:0007669"/>
    <property type="project" value="UniProtKB-SubCell"/>
</dbReference>
<dbReference type="Gene3D" id="3.30.1460.50">
    <property type="match status" value="1"/>
</dbReference>
<dbReference type="GO" id="GO:0019787">
    <property type="term" value="F:ubiquitin-like protein transferase activity"/>
    <property type="evidence" value="ECO:0007669"/>
    <property type="project" value="InterPro"/>
</dbReference>
<keyword evidence="8" id="KW-0072">Autophagy</keyword>
<dbReference type="PANTHER" id="PTHR21094">
    <property type="entry name" value="GOS-28 SNARE- RELATED"/>
    <property type="match status" value="1"/>
</dbReference>
<keyword evidence="4" id="KW-0812">Transmembrane</keyword>
<protein>
    <submittedName>
        <fullName evidence="11">Uncharacterized protein</fullName>
    </submittedName>
</protein>
<dbReference type="GO" id="GO:0006914">
    <property type="term" value="P:autophagy"/>
    <property type="evidence" value="ECO:0007669"/>
    <property type="project" value="UniProtKB-KW"/>
</dbReference>
<gene>
    <name evidence="11" type="ORF">WICPIJ_006821</name>
</gene>
<keyword evidence="7" id="KW-1133">Transmembrane helix</keyword>
<dbReference type="Proteomes" id="UP000774326">
    <property type="component" value="Unassembled WGS sequence"/>
</dbReference>
<evidence type="ECO:0000313" key="11">
    <source>
        <dbReference type="EMBL" id="KAH3682200.1"/>
    </source>
</evidence>
<dbReference type="Pfam" id="PF12352">
    <property type="entry name" value="V-SNARE_C"/>
    <property type="match status" value="1"/>
</dbReference>
<dbReference type="GO" id="GO:0005797">
    <property type="term" value="C:Golgi medial cisterna"/>
    <property type="evidence" value="ECO:0007669"/>
    <property type="project" value="TreeGrafter"/>
</dbReference>
<dbReference type="Pfam" id="PF03987">
    <property type="entry name" value="Autophagy_act_C"/>
    <property type="match status" value="1"/>
</dbReference>
<dbReference type="GO" id="GO:0006888">
    <property type="term" value="P:endoplasmic reticulum to Golgi vesicle-mediated transport"/>
    <property type="evidence" value="ECO:0007669"/>
    <property type="project" value="InterPro"/>
</dbReference>
<evidence type="ECO:0000256" key="6">
    <source>
        <dbReference type="ARBA" id="ARBA00022927"/>
    </source>
</evidence>